<evidence type="ECO:0000313" key="2">
    <source>
        <dbReference type="Proteomes" id="UP001321477"/>
    </source>
</evidence>
<accession>A0ABM8H3X0</accession>
<dbReference type="EMBL" id="AP027734">
    <property type="protein sequence ID" value="BDZ55498.1"/>
    <property type="molecule type" value="Genomic_DNA"/>
</dbReference>
<reference evidence="2" key="1">
    <citation type="journal article" date="2019" name="Int. J. Syst. Evol. Microbiol.">
        <title>The Global Catalogue of Microorganisms (GCM) 10K type strain sequencing project: providing services to taxonomists for standard genome sequencing and annotation.</title>
        <authorList>
            <consortium name="The Broad Institute Genomics Platform"/>
            <consortium name="The Broad Institute Genome Sequencing Center for Infectious Disease"/>
            <person name="Wu L."/>
            <person name="Ma J."/>
        </authorList>
    </citation>
    <scope>NUCLEOTIDE SEQUENCE [LARGE SCALE GENOMIC DNA]</scope>
    <source>
        <strain evidence="2">NBRC 109019</strain>
    </source>
</reference>
<dbReference type="RefSeq" id="WP_234659726.1">
    <property type="nucleotide sequence ID" value="NZ_AP027734.1"/>
</dbReference>
<keyword evidence="2" id="KW-1185">Reference proteome</keyword>
<dbReference type="Proteomes" id="UP001321477">
    <property type="component" value="Chromosome"/>
</dbReference>
<gene>
    <name evidence="1" type="ORF">GCM10025870_25710</name>
</gene>
<evidence type="ECO:0000313" key="1">
    <source>
        <dbReference type="EMBL" id="BDZ55498.1"/>
    </source>
</evidence>
<protein>
    <submittedName>
        <fullName evidence="1">Uncharacterized protein</fullName>
    </submittedName>
</protein>
<sequence>MRLELDAPATWVHVPTDLPTGPQAEAAVGAWADEVVAGLRRRRPDAEAERLDTVREFAMQARLRLLPGAAAGLLYLPEAVPIGLVVSIGVSEPEPIEGSLVRALLGDADLVGRPNVEPVEVPGVGSGISVRCVFAAAPGRTSAAGLAYLLQGDRATVRVMASPAQQELIAHAAASLAEIVASLRLVE</sequence>
<organism evidence="1 2">
    <name type="scientific">Agromyces marinus</name>
    <dbReference type="NCBI Taxonomy" id="1389020"/>
    <lineage>
        <taxon>Bacteria</taxon>
        <taxon>Bacillati</taxon>
        <taxon>Actinomycetota</taxon>
        <taxon>Actinomycetes</taxon>
        <taxon>Micrococcales</taxon>
        <taxon>Microbacteriaceae</taxon>
        <taxon>Agromyces</taxon>
    </lineage>
</organism>
<proteinExistence type="predicted"/>
<name>A0ABM8H3X0_9MICO</name>